<dbReference type="Proteomes" id="UP001176940">
    <property type="component" value="Unassembled WGS sequence"/>
</dbReference>
<accession>A0ABN9M5R7</accession>
<evidence type="ECO:0000313" key="1">
    <source>
        <dbReference type="EMBL" id="CAJ0959512.1"/>
    </source>
</evidence>
<proteinExistence type="predicted"/>
<gene>
    <name evidence="1" type="ORF">RIMI_LOCUS16840981</name>
</gene>
<sequence>MAVWNTGIGLLLRLPHSTPHSTLDGSSPALLMSWFKMQAVGAREALAWERRSGLSAKSKGYKRLPGEKDPKYQSPAQILRGVTTRVAHTNRVIAASDLSVTAEDREDRAGLTVERGAGEYRALRYTHLLLARSLVPWLRQLLPVVSGHMVPLITVMNM</sequence>
<evidence type="ECO:0000313" key="2">
    <source>
        <dbReference type="Proteomes" id="UP001176940"/>
    </source>
</evidence>
<comment type="caution">
    <text evidence="1">The sequence shown here is derived from an EMBL/GenBank/DDBJ whole genome shotgun (WGS) entry which is preliminary data.</text>
</comment>
<dbReference type="EMBL" id="CAUEEQ010047865">
    <property type="protein sequence ID" value="CAJ0959512.1"/>
    <property type="molecule type" value="Genomic_DNA"/>
</dbReference>
<keyword evidence="2" id="KW-1185">Reference proteome</keyword>
<name>A0ABN9M5R7_9NEOB</name>
<protein>
    <submittedName>
        <fullName evidence="1">Uncharacterized protein</fullName>
    </submittedName>
</protein>
<reference evidence="1" key="1">
    <citation type="submission" date="2023-07" db="EMBL/GenBank/DDBJ databases">
        <authorList>
            <person name="Stuckert A."/>
        </authorList>
    </citation>
    <scope>NUCLEOTIDE SEQUENCE</scope>
</reference>
<organism evidence="1 2">
    <name type="scientific">Ranitomeya imitator</name>
    <name type="common">mimic poison frog</name>
    <dbReference type="NCBI Taxonomy" id="111125"/>
    <lineage>
        <taxon>Eukaryota</taxon>
        <taxon>Metazoa</taxon>
        <taxon>Chordata</taxon>
        <taxon>Craniata</taxon>
        <taxon>Vertebrata</taxon>
        <taxon>Euteleostomi</taxon>
        <taxon>Amphibia</taxon>
        <taxon>Batrachia</taxon>
        <taxon>Anura</taxon>
        <taxon>Neobatrachia</taxon>
        <taxon>Hyloidea</taxon>
        <taxon>Dendrobatidae</taxon>
        <taxon>Dendrobatinae</taxon>
        <taxon>Ranitomeya</taxon>
    </lineage>
</organism>